<feature type="domain" description="JmjC" evidence="6">
    <location>
        <begin position="96"/>
        <end position="225"/>
    </location>
</feature>
<evidence type="ECO:0000256" key="4">
    <source>
        <dbReference type="ARBA" id="ARBA00023002"/>
    </source>
</evidence>
<evidence type="ECO:0000259" key="6">
    <source>
        <dbReference type="PROSITE" id="PS51184"/>
    </source>
</evidence>
<evidence type="ECO:0000256" key="2">
    <source>
        <dbReference type="ARBA" id="ARBA00022723"/>
    </source>
</evidence>
<evidence type="ECO:0000256" key="5">
    <source>
        <dbReference type="ARBA" id="ARBA00023004"/>
    </source>
</evidence>
<dbReference type="PANTHER" id="PTHR13096">
    <property type="entry name" value="MINA53 MYC INDUCED NUCLEAR ANTIGEN"/>
    <property type="match status" value="1"/>
</dbReference>
<keyword evidence="2" id="KW-0479">Metal-binding</keyword>
<dbReference type="SUPFAM" id="SSF51197">
    <property type="entry name" value="Clavaminate synthase-like"/>
    <property type="match status" value="1"/>
</dbReference>
<reference evidence="7 8" key="1">
    <citation type="submission" date="2015-11" db="EMBL/GenBank/DDBJ databases">
        <title>Genomic analysis of 38 Legionella species identifies large and diverse effector repertoires.</title>
        <authorList>
            <person name="Burstein D."/>
            <person name="Amaro F."/>
            <person name="Zusman T."/>
            <person name="Lifshitz Z."/>
            <person name="Cohen O."/>
            <person name="Gilbert J.A."/>
            <person name="Pupko T."/>
            <person name="Shuman H.A."/>
            <person name="Segal G."/>
        </authorList>
    </citation>
    <scope>NUCLEOTIDE SEQUENCE [LARGE SCALE GENOMIC DNA]</scope>
    <source>
        <strain evidence="7 8">IMVS3376</strain>
    </source>
</reference>
<keyword evidence="5" id="KW-0408">Iron</keyword>
<dbReference type="PANTHER" id="PTHR13096:SF8">
    <property type="entry name" value="RIBOSOMAL OXYGENASE 1"/>
    <property type="match status" value="1"/>
</dbReference>
<evidence type="ECO:0000313" key="8">
    <source>
        <dbReference type="Proteomes" id="UP000054926"/>
    </source>
</evidence>
<name>A0A0W0ZFZ0_9GAMM</name>
<proteinExistence type="predicted"/>
<dbReference type="InterPro" id="IPR003347">
    <property type="entry name" value="JmjC_dom"/>
</dbReference>
<dbReference type="PATRIC" id="fig|947033.5.peg.1111"/>
<dbReference type="InterPro" id="IPR046799">
    <property type="entry name" value="ROXA-like_wH"/>
</dbReference>
<gene>
    <name evidence="7" type="ORF">Lste_1040</name>
</gene>
<dbReference type="PROSITE" id="PS51184">
    <property type="entry name" value="JMJC"/>
    <property type="match status" value="1"/>
</dbReference>
<keyword evidence="3" id="KW-0223">Dioxygenase</keyword>
<evidence type="ECO:0000313" key="7">
    <source>
        <dbReference type="EMBL" id="KTD67882.1"/>
    </source>
</evidence>
<dbReference type="RefSeq" id="WP_058510022.1">
    <property type="nucleotide sequence ID" value="NZ_LNYY01000019.1"/>
</dbReference>
<dbReference type="Proteomes" id="UP000054926">
    <property type="component" value="Unassembled WGS sequence"/>
</dbReference>
<sequence>MINLQIPLETFLREYWQKKPLVIRNALPNFAPQLSADELAGLALEEDVESRIVFETPHEQPFWHLKRGPFSETDFNTLPTTHWTLLVQGVDRLVPEVYALLKHFDFIPQWRIDDIMISYAVMHGSVGPHYDNYDVFLYQAQGRREWSLTTKGCTNENYITDLELRIMNQFDVEERLILEEGDMLYLPPHVGHYGISLSEDCMTYSFGYRSYQGQELLDSLSDYLAEKGTFKTLYQDPDWTQSHQTSEIIRPAWQSAQQLLQQLISDEKTIKSWFGCFATRLDQQAEHQLPLPLEENEIIDLSTFINEIKTGTDLTRDASCRFAYQTSDEYSEYQLYVNGCEWDIAGVSHDLVHYIANNRYLSHQLLTAYLNTTQNQIFIYNLWKLQWLYIAEN</sequence>
<dbReference type="Pfam" id="PF20514">
    <property type="entry name" value="WHD_ROXA"/>
    <property type="match status" value="1"/>
</dbReference>
<dbReference type="STRING" id="947033.Lste_1040"/>
<evidence type="ECO:0000256" key="1">
    <source>
        <dbReference type="ARBA" id="ARBA00001954"/>
    </source>
</evidence>
<dbReference type="EMBL" id="LNYY01000019">
    <property type="protein sequence ID" value="KTD67882.1"/>
    <property type="molecule type" value="Genomic_DNA"/>
</dbReference>
<dbReference type="Gene3D" id="2.60.120.650">
    <property type="entry name" value="Cupin"/>
    <property type="match status" value="1"/>
</dbReference>
<dbReference type="Pfam" id="PF08007">
    <property type="entry name" value="JmjC_2"/>
    <property type="match status" value="1"/>
</dbReference>
<comment type="cofactor">
    <cofactor evidence="1">
        <name>Fe(2+)</name>
        <dbReference type="ChEBI" id="CHEBI:29033"/>
    </cofactor>
</comment>
<dbReference type="Gene3D" id="3.40.366.30">
    <property type="entry name" value="50S ribosomal protein L16 arginine hydroxylase, Chain A, Domain 2"/>
    <property type="match status" value="1"/>
</dbReference>
<comment type="caution">
    <text evidence="7">The sequence shown here is derived from an EMBL/GenBank/DDBJ whole genome shotgun (WGS) entry which is preliminary data.</text>
</comment>
<dbReference type="InterPro" id="IPR039994">
    <property type="entry name" value="NO66-like"/>
</dbReference>
<dbReference type="OrthoDB" id="9764016at2"/>
<protein>
    <submittedName>
        <fullName evidence="7">Cupin</fullName>
    </submittedName>
</protein>
<dbReference type="AlphaFoldDB" id="A0A0W0ZFZ0"/>
<evidence type="ECO:0000256" key="3">
    <source>
        <dbReference type="ARBA" id="ARBA00022964"/>
    </source>
</evidence>
<keyword evidence="8" id="KW-1185">Reference proteome</keyword>
<accession>A0A0W0ZFZ0</accession>
<keyword evidence="4" id="KW-0560">Oxidoreductase</keyword>
<organism evidence="7 8">
    <name type="scientific">Legionella steelei</name>
    <dbReference type="NCBI Taxonomy" id="947033"/>
    <lineage>
        <taxon>Bacteria</taxon>
        <taxon>Pseudomonadati</taxon>
        <taxon>Pseudomonadota</taxon>
        <taxon>Gammaproteobacteria</taxon>
        <taxon>Legionellales</taxon>
        <taxon>Legionellaceae</taxon>
        <taxon>Legionella</taxon>
    </lineage>
</organism>
<dbReference type="GO" id="GO:0016706">
    <property type="term" value="F:2-oxoglutarate-dependent dioxygenase activity"/>
    <property type="evidence" value="ECO:0007669"/>
    <property type="project" value="TreeGrafter"/>
</dbReference>
<dbReference type="GO" id="GO:0046872">
    <property type="term" value="F:metal ion binding"/>
    <property type="evidence" value="ECO:0007669"/>
    <property type="project" value="UniProtKB-KW"/>
</dbReference>